<dbReference type="STRING" id="29321.AAV33_03040"/>
<dbReference type="eggNOG" id="COG0842">
    <property type="taxonomic scope" value="Bacteria"/>
</dbReference>
<keyword evidence="3" id="KW-1185">Reference proteome</keyword>
<dbReference type="RefSeq" id="WP_004600435.1">
    <property type="nucleotide sequence ID" value="NZ_HF541865.1"/>
</dbReference>
<gene>
    <name evidence="2" type="ORF">HMPREF9719_00545</name>
</gene>
<dbReference type="AlphaFoldDB" id="K0YGB7"/>
<comment type="caution">
    <text evidence="2">The sequence shown here is derived from an EMBL/GenBank/DDBJ whole genome shotgun (WGS) entry which is preliminary data.</text>
</comment>
<feature type="transmembrane region" description="Helical" evidence="1">
    <location>
        <begin position="228"/>
        <end position="249"/>
    </location>
</feature>
<feature type="transmembrane region" description="Helical" evidence="1">
    <location>
        <begin position="18"/>
        <end position="35"/>
    </location>
</feature>
<dbReference type="OrthoDB" id="63188at2"/>
<name>K0YGB7_9CORY</name>
<evidence type="ECO:0000313" key="3">
    <source>
        <dbReference type="Proteomes" id="UP000006078"/>
    </source>
</evidence>
<sequence length="257" mass="26973">MNILTYLRLDLWRNLRNFTNTFFIAVLPLFIFLAVEVPSDFSTVPLPSGHGNTSAYVLLGISVYGAANAMTSLAGAAAVEIESGWGRQLALTRLPDGGFVLVKTLVAAAAAILPIVVLNIAGLASSTEMTPGRWVLTAGLSLVGALPFALFGLAAGLAFRSDAAVGAASGILVILGFAGNAFIPLGGALLEAGRYTPMYGATALARYPVTDGDVFDPGAVSYARHEDLWFVLANLAAWTIVFAAACVVLRRRRATRR</sequence>
<dbReference type="Proteomes" id="UP000006078">
    <property type="component" value="Unassembled WGS sequence"/>
</dbReference>
<proteinExistence type="predicted"/>
<keyword evidence="1" id="KW-0472">Membrane</keyword>
<evidence type="ECO:0000313" key="2">
    <source>
        <dbReference type="EMBL" id="EJZ82557.1"/>
    </source>
</evidence>
<feature type="transmembrane region" description="Helical" evidence="1">
    <location>
        <begin position="55"/>
        <end position="79"/>
    </location>
</feature>
<feature type="transmembrane region" description="Helical" evidence="1">
    <location>
        <begin position="134"/>
        <end position="159"/>
    </location>
</feature>
<keyword evidence="1" id="KW-1133">Transmembrane helix</keyword>
<dbReference type="HOGENOM" id="CLU_039483_5_0_11"/>
<accession>K0YGB7</accession>
<feature type="transmembrane region" description="Helical" evidence="1">
    <location>
        <begin position="100"/>
        <end position="122"/>
    </location>
</feature>
<organism evidence="2 3">
    <name type="scientific">Corynebacterium otitidis ATCC 51513</name>
    <dbReference type="NCBI Taxonomy" id="883169"/>
    <lineage>
        <taxon>Bacteria</taxon>
        <taxon>Bacillati</taxon>
        <taxon>Actinomycetota</taxon>
        <taxon>Actinomycetes</taxon>
        <taxon>Mycobacteriales</taxon>
        <taxon>Corynebacteriaceae</taxon>
        <taxon>Corynebacterium</taxon>
    </lineage>
</organism>
<protein>
    <submittedName>
        <fullName evidence="2">Uncharacterized protein</fullName>
    </submittedName>
</protein>
<feature type="transmembrane region" description="Helical" evidence="1">
    <location>
        <begin position="171"/>
        <end position="190"/>
    </location>
</feature>
<keyword evidence="1" id="KW-0812">Transmembrane</keyword>
<dbReference type="EMBL" id="AHAE01000030">
    <property type="protein sequence ID" value="EJZ82557.1"/>
    <property type="molecule type" value="Genomic_DNA"/>
</dbReference>
<evidence type="ECO:0000256" key="1">
    <source>
        <dbReference type="SAM" id="Phobius"/>
    </source>
</evidence>
<reference evidence="2 3" key="1">
    <citation type="submission" date="2012-08" db="EMBL/GenBank/DDBJ databases">
        <title>The Genome Sequence of Turicella otitidis ATCC 51513.</title>
        <authorList>
            <consortium name="The Broad Institute Genome Sequencing Platform"/>
            <person name="Earl A."/>
            <person name="Ward D."/>
            <person name="Feldgarden M."/>
            <person name="Gevers D."/>
            <person name="Huys G."/>
            <person name="Walker B."/>
            <person name="Young S.K."/>
            <person name="Zeng Q."/>
            <person name="Gargeya S."/>
            <person name="Fitzgerald M."/>
            <person name="Haas B."/>
            <person name="Abouelleil A."/>
            <person name="Alvarado L."/>
            <person name="Arachchi H.M."/>
            <person name="Berlin A.M."/>
            <person name="Chapman S.B."/>
            <person name="Goldberg J."/>
            <person name="Griggs A."/>
            <person name="Gujja S."/>
            <person name="Hansen M."/>
            <person name="Howarth C."/>
            <person name="Imamovic A."/>
            <person name="Larimer J."/>
            <person name="McCowen C."/>
            <person name="Montmayeur A."/>
            <person name="Murphy C."/>
            <person name="Neiman D."/>
            <person name="Pearson M."/>
            <person name="Priest M."/>
            <person name="Roberts A."/>
            <person name="Saif S."/>
            <person name="Shea T."/>
            <person name="Sisk P."/>
            <person name="Sykes S."/>
            <person name="Wortman J."/>
            <person name="Nusbaum C."/>
            <person name="Birren B."/>
        </authorList>
    </citation>
    <scope>NUCLEOTIDE SEQUENCE [LARGE SCALE GENOMIC DNA]</scope>
    <source>
        <strain evidence="2 3">ATCC 51513</strain>
    </source>
</reference>